<dbReference type="EMBL" id="CAJPVJ010014828">
    <property type="protein sequence ID" value="CAG2175547.1"/>
    <property type="molecule type" value="Genomic_DNA"/>
</dbReference>
<evidence type="ECO:0008006" key="3">
    <source>
        <dbReference type="Google" id="ProtNLM"/>
    </source>
</evidence>
<dbReference type="OrthoDB" id="1711136at2759"/>
<proteinExistence type="predicted"/>
<accession>A0A7R9MDU9</accession>
<dbReference type="EMBL" id="OC929653">
    <property type="protein sequence ID" value="CAD7658361.1"/>
    <property type="molecule type" value="Genomic_DNA"/>
</dbReference>
<dbReference type="AlphaFoldDB" id="A0A7R9MDU9"/>
<evidence type="ECO:0000313" key="2">
    <source>
        <dbReference type="Proteomes" id="UP000728032"/>
    </source>
</evidence>
<gene>
    <name evidence="1" type="ORF">ONB1V03_LOCUS14982</name>
</gene>
<dbReference type="Pfam" id="PF13920">
    <property type="entry name" value="zf-C3HC4_3"/>
    <property type="match status" value="1"/>
</dbReference>
<dbReference type="InterPro" id="IPR013083">
    <property type="entry name" value="Znf_RING/FYVE/PHD"/>
</dbReference>
<protein>
    <recommendedName>
        <fullName evidence="3">RING-type domain-containing protein</fullName>
    </recommendedName>
</protein>
<dbReference type="Proteomes" id="UP000728032">
    <property type="component" value="Unassembled WGS sequence"/>
</dbReference>
<dbReference type="Gene3D" id="3.30.40.10">
    <property type="entry name" value="Zinc/RING finger domain, C3HC4 (zinc finger)"/>
    <property type="match status" value="1"/>
</dbReference>
<reference evidence="1" key="1">
    <citation type="submission" date="2020-11" db="EMBL/GenBank/DDBJ databases">
        <authorList>
            <person name="Tran Van P."/>
        </authorList>
    </citation>
    <scope>NUCLEOTIDE SEQUENCE</scope>
</reference>
<organism evidence="1">
    <name type="scientific">Oppiella nova</name>
    <dbReference type="NCBI Taxonomy" id="334625"/>
    <lineage>
        <taxon>Eukaryota</taxon>
        <taxon>Metazoa</taxon>
        <taxon>Ecdysozoa</taxon>
        <taxon>Arthropoda</taxon>
        <taxon>Chelicerata</taxon>
        <taxon>Arachnida</taxon>
        <taxon>Acari</taxon>
        <taxon>Acariformes</taxon>
        <taxon>Sarcoptiformes</taxon>
        <taxon>Oribatida</taxon>
        <taxon>Brachypylina</taxon>
        <taxon>Oppioidea</taxon>
        <taxon>Oppiidae</taxon>
        <taxon>Oppiella</taxon>
    </lineage>
</organism>
<evidence type="ECO:0000313" key="1">
    <source>
        <dbReference type="EMBL" id="CAD7658361.1"/>
    </source>
</evidence>
<name>A0A7R9MDU9_9ACAR</name>
<sequence length="82" mass="9279">MQYTIRYHQTVETYCDVVFLPCGHVCTCSSCSLLISACPLCRVAVDDKLWRHLCVQIGINVFPKPQVDCIGHKHGEHLYTAI</sequence>
<keyword evidence="2" id="KW-1185">Reference proteome</keyword>